<sequence length="280" mass="31275">MDFKSTLQDQNNLIIPLQAKFLKASGTLPQTPVDIRKTEKLKDSQPHNEDPEPTFHSTHSSTSLKNTGGISSSSSEVCGIEPDSCSFSSKSSSHKITNVPLNPSESLFNHIISKPSPNTTPFKLTDDMQTLGTVFPPYGNNPRVKFQYVYSPMNTKKFSQLDEPVQESPQSQVKLQASTKSNYEGCVDQSLVPASYGQTPGDRPILGVVTAYWNADETPFTPKWGDGNGIPNTTNKYREDQKVSWHATPFEERLEKALMEDKFIHKSDAERYRLPNFDVL</sequence>
<proteinExistence type="predicted"/>
<evidence type="ECO:0000313" key="2">
    <source>
        <dbReference type="EMBL" id="KAF5777552.1"/>
    </source>
</evidence>
<feature type="compositionally biased region" description="Basic and acidic residues" evidence="1">
    <location>
        <begin position="34"/>
        <end position="50"/>
    </location>
</feature>
<dbReference type="PANTHER" id="PTHR33318:SF7">
    <property type="entry name" value="PROTEIN JASON"/>
    <property type="match status" value="1"/>
</dbReference>
<keyword evidence="3" id="KW-1185">Reference proteome</keyword>
<accession>A0A9K3HFT5</accession>
<evidence type="ECO:0000256" key="1">
    <source>
        <dbReference type="SAM" id="MobiDB-lite"/>
    </source>
</evidence>
<name>A0A9K3HFT5_HELAN</name>
<dbReference type="AlphaFoldDB" id="A0A9K3HFT5"/>
<protein>
    <submittedName>
        <fullName evidence="2">Uncharacterized protein</fullName>
    </submittedName>
</protein>
<feature type="compositionally biased region" description="Polar residues" evidence="1">
    <location>
        <begin position="55"/>
        <end position="75"/>
    </location>
</feature>
<dbReference type="PANTHER" id="PTHR33318">
    <property type="entry name" value="ASPARTYL/GLUTAMYL-TRNA(ASN/GLN) AMIDOTRANSFERASE SUBUNIT"/>
    <property type="match status" value="1"/>
</dbReference>
<dbReference type="EMBL" id="MNCJ02000327">
    <property type="protein sequence ID" value="KAF5777552.1"/>
    <property type="molecule type" value="Genomic_DNA"/>
</dbReference>
<evidence type="ECO:0000313" key="3">
    <source>
        <dbReference type="Proteomes" id="UP000215914"/>
    </source>
</evidence>
<dbReference type="GO" id="GO:0007142">
    <property type="term" value="P:male meiosis II"/>
    <property type="evidence" value="ECO:0007669"/>
    <property type="project" value="InterPro"/>
</dbReference>
<comment type="caution">
    <text evidence="2">The sequence shown here is derived from an EMBL/GenBank/DDBJ whole genome shotgun (WGS) entry which is preliminary data.</text>
</comment>
<dbReference type="Gramene" id="mRNA:HanXRQr2_Chr12g0537071">
    <property type="protein sequence ID" value="mRNA:HanXRQr2_Chr12g0537071"/>
    <property type="gene ID" value="HanXRQr2_Chr12g0537071"/>
</dbReference>
<organism evidence="2 3">
    <name type="scientific">Helianthus annuus</name>
    <name type="common">Common sunflower</name>
    <dbReference type="NCBI Taxonomy" id="4232"/>
    <lineage>
        <taxon>Eukaryota</taxon>
        <taxon>Viridiplantae</taxon>
        <taxon>Streptophyta</taxon>
        <taxon>Embryophyta</taxon>
        <taxon>Tracheophyta</taxon>
        <taxon>Spermatophyta</taxon>
        <taxon>Magnoliopsida</taxon>
        <taxon>eudicotyledons</taxon>
        <taxon>Gunneridae</taxon>
        <taxon>Pentapetalae</taxon>
        <taxon>asterids</taxon>
        <taxon>campanulids</taxon>
        <taxon>Asterales</taxon>
        <taxon>Asteraceae</taxon>
        <taxon>Asteroideae</taxon>
        <taxon>Heliantheae alliance</taxon>
        <taxon>Heliantheae</taxon>
        <taxon>Helianthus</taxon>
    </lineage>
</organism>
<feature type="region of interest" description="Disordered" evidence="1">
    <location>
        <begin position="31"/>
        <end position="75"/>
    </location>
</feature>
<reference evidence="2" key="1">
    <citation type="journal article" date="2017" name="Nature">
        <title>The sunflower genome provides insights into oil metabolism, flowering and Asterid evolution.</title>
        <authorList>
            <person name="Badouin H."/>
            <person name="Gouzy J."/>
            <person name="Grassa C.J."/>
            <person name="Murat F."/>
            <person name="Staton S.E."/>
            <person name="Cottret L."/>
            <person name="Lelandais-Briere C."/>
            <person name="Owens G.L."/>
            <person name="Carrere S."/>
            <person name="Mayjonade B."/>
            <person name="Legrand L."/>
            <person name="Gill N."/>
            <person name="Kane N.C."/>
            <person name="Bowers J.E."/>
            <person name="Hubner S."/>
            <person name="Bellec A."/>
            <person name="Berard A."/>
            <person name="Berges H."/>
            <person name="Blanchet N."/>
            <person name="Boniface M.C."/>
            <person name="Brunel D."/>
            <person name="Catrice O."/>
            <person name="Chaidir N."/>
            <person name="Claudel C."/>
            <person name="Donnadieu C."/>
            <person name="Faraut T."/>
            <person name="Fievet G."/>
            <person name="Helmstetter N."/>
            <person name="King M."/>
            <person name="Knapp S.J."/>
            <person name="Lai Z."/>
            <person name="Le Paslier M.C."/>
            <person name="Lippi Y."/>
            <person name="Lorenzon L."/>
            <person name="Mandel J.R."/>
            <person name="Marage G."/>
            <person name="Marchand G."/>
            <person name="Marquand E."/>
            <person name="Bret-Mestries E."/>
            <person name="Morien E."/>
            <person name="Nambeesan S."/>
            <person name="Nguyen T."/>
            <person name="Pegot-Espagnet P."/>
            <person name="Pouilly N."/>
            <person name="Raftis F."/>
            <person name="Sallet E."/>
            <person name="Schiex T."/>
            <person name="Thomas J."/>
            <person name="Vandecasteele C."/>
            <person name="Vares D."/>
            <person name="Vear F."/>
            <person name="Vautrin S."/>
            <person name="Crespi M."/>
            <person name="Mangin B."/>
            <person name="Burke J.M."/>
            <person name="Salse J."/>
            <person name="Munos S."/>
            <person name="Vincourt P."/>
            <person name="Rieseberg L.H."/>
            <person name="Langlade N.B."/>
        </authorList>
    </citation>
    <scope>NUCLEOTIDE SEQUENCE</scope>
    <source>
        <tissue evidence="2">Leaves</tissue>
    </source>
</reference>
<dbReference type="Proteomes" id="UP000215914">
    <property type="component" value="Unassembled WGS sequence"/>
</dbReference>
<gene>
    <name evidence="2" type="ORF">HanXRQr2_Chr12g0537071</name>
</gene>
<dbReference type="InterPro" id="IPR039300">
    <property type="entry name" value="JASON"/>
</dbReference>
<reference evidence="2" key="2">
    <citation type="submission" date="2020-06" db="EMBL/GenBank/DDBJ databases">
        <title>Helianthus annuus Genome sequencing and assembly Release 2.</title>
        <authorList>
            <person name="Gouzy J."/>
            <person name="Langlade N."/>
            <person name="Munos S."/>
        </authorList>
    </citation>
    <scope>NUCLEOTIDE SEQUENCE</scope>
    <source>
        <tissue evidence="2">Leaves</tissue>
    </source>
</reference>